<dbReference type="PROSITE" id="PS51257">
    <property type="entry name" value="PROKAR_LIPOPROTEIN"/>
    <property type="match status" value="1"/>
</dbReference>
<dbReference type="GO" id="GO:0016787">
    <property type="term" value="F:hydrolase activity"/>
    <property type="evidence" value="ECO:0007669"/>
    <property type="project" value="UniProtKB-KW"/>
</dbReference>
<protein>
    <submittedName>
        <fullName evidence="4">Lipase</fullName>
    </submittedName>
</protein>
<evidence type="ECO:0000313" key="4">
    <source>
        <dbReference type="EMBL" id="GER58899.1"/>
    </source>
</evidence>
<evidence type="ECO:0000256" key="1">
    <source>
        <dbReference type="ARBA" id="ARBA00022801"/>
    </source>
</evidence>
<accession>A0A5J4INF3</accession>
<reference evidence="4 5" key="1">
    <citation type="submission" date="2019-08" db="EMBL/GenBank/DDBJ databases">
        <title>Draft genome sequence of Ulvibacter marinus type strain NBRC 109484.</title>
        <authorList>
            <person name="Kawano K."/>
            <person name="Ushijima N."/>
            <person name="Kihara M."/>
            <person name="Itoh H."/>
        </authorList>
    </citation>
    <scope>NUCLEOTIDE SEQUENCE [LARGE SCALE GENOMIC DNA]</scope>
    <source>
        <strain evidence="4 5">NBRC 109484</strain>
    </source>
</reference>
<keyword evidence="1" id="KW-0378">Hydrolase</keyword>
<dbReference type="SUPFAM" id="SSF53474">
    <property type="entry name" value="alpha/beta-Hydrolases"/>
    <property type="match status" value="1"/>
</dbReference>
<feature type="domain" description="BD-FAE-like" evidence="3">
    <location>
        <begin position="65"/>
        <end position="261"/>
    </location>
</feature>
<sequence>MKKILFLFALVLSTTVTFTSCDTDDNVVVQHTDDVMDDDDMTIDPLTADVQLNVPYGDDPQQVYDLYLPAGRSADKTKVIVIVHGGGWIEGDKADVTDIINLLQINNPNHAIVNINYRLATLNTPAFPNQFLDLQSVINQVISQKDTYQILPEFGLIGLSAGAHISLQYDSVYDLDDDVKFVCNIVGPCDFTDPFYQENPNFDLYLATLTDESAYPPGTDLAVALSPALQVSIKTSPTMLFYGNMDDLVPLTNGNTLNTKLETSGIDHQYTIYDGGHGDWNQVQFADLEQKVSIYIDTYLTIAE</sequence>
<dbReference type="PANTHER" id="PTHR48081">
    <property type="entry name" value="AB HYDROLASE SUPERFAMILY PROTEIN C4A8.06C"/>
    <property type="match status" value="1"/>
</dbReference>
<dbReference type="InterPro" id="IPR029058">
    <property type="entry name" value="AB_hydrolase_fold"/>
</dbReference>
<evidence type="ECO:0000256" key="2">
    <source>
        <dbReference type="SAM" id="SignalP"/>
    </source>
</evidence>
<name>A0A5J4INF3_9FLAO</name>
<feature type="chain" id="PRO_5023884311" evidence="2">
    <location>
        <begin position="20"/>
        <end position="304"/>
    </location>
</feature>
<dbReference type="InterPro" id="IPR049492">
    <property type="entry name" value="BD-FAE-like_dom"/>
</dbReference>
<proteinExistence type="predicted"/>
<dbReference type="Proteomes" id="UP000326509">
    <property type="component" value="Unassembled WGS sequence"/>
</dbReference>
<gene>
    <name evidence="4" type="ORF">ULMA_10070</name>
</gene>
<feature type="signal peptide" evidence="2">
    <location>
        <begin position="1"/>
        <end position="19"/>
    </location>
</feature>
<dbReference type="PANTHER" id="PTHR48081:SF13">
    <property type="entry name" value="ALPHA_BETA HYDROLASE"/>
    <property type="match status" value="1"/>
</dbReference>
<dbReference type="OrthoDB" id="9777975at2"/>
<dbReference type="Pfam" id="PF20434">
    <property type="entry name" value="BD-FAE"/>
    <property type="match status" value="1"/>
</dbReference>
<dbReference type="InterPro" id="IPR050300">
    <property type="entry name" value="GDXG_lipolytic_enzyme"/>
</dbReference>
<keyword evidence="5" id="KW-1185">Reference proteome</keyword>
<dbReference type="EMBL" id="BKCG01000002">
    <property type="protein sequence ID" value="GER58899.1"/>
    <property type="molecule type" value="Genomic_DNA"/>
</dbReference>
<dbReference type="RefSeq" id="WP_151672984.1">
    <property type="nucleotide sequence ID" value="NZ_BKCG01000002.1"/>
</dbReference>
<dbReference type="Gene3D" id="3.40.50.1820">
    <property type="entry name" value="alpha/beta hydrolase"/>
    <property type="match status" value="1"/>
</dbReference>
<evidence type="ECO:0000313" key="5">
    <source>
        <dbReference type="Proteomes" id="UP000326509"/>
    </source>
</evidence>
<dbReference type="AlphaFoldDB" id="A0A5J4INF3"/>
<evidence type="ECO:0000259" key="3">
    <source>
        <dbReference type="Pfam" id="PF20434"/>
    </source>
</evidence>
<comment type="caution">
    <text evidence="4">The sequence shown here is derived from an EMBL/GenBank/DDBJ whole genome shotgun (WGS) entry which is preliminary data.</text>
</comment>
<keyword evidence="2" id="KW-0732">Signal</keyword>
<organism evidence="4 5">
    <name type="scientific">Patiriisocius marinus</name>
    <dbReference type="NCBI Taxonomy" id="1397112"/>
    <lineage>
        <taxon>Bacteria</taxon>
        <taxon>Pseudomonadati</taxon>
        <taxon>Bacteroidota</taxon>
        <taxon>Flavobacteriia</taxon>
        <taxon>Flavobacteriales</taxon>
        <taxon>Flavobacteriaceae</taxon>
        <taxon>Patiriisocius</taxon>
    </lineage>
</organism>